<gene>
    <name evidence="6" type="primary">rpl10</name>
    <name evidence="6" type="synonym">rplP0</name>
    <name evidence="9" type="ORF">EGH25_08020</name>
</gene>
<dbReference type="Gene3D" id="3.30.70.1730">
    <property type="match status" value="1"/>
</dbReference>
<evidence type="ECO:0000313" key="9">
    <source>
        <dbReference type="EMBL" id="MCX2819297.1"/>
    </source>
</evidence>
<dbReference type="HAMAP" id="MF_00280">
    <property type="entry name" value="Ribosomal_uL10_arch"/>
    <property type="match status" value="1"/>
</dbReference>
<comment type="caution">
    <text evidence="9">The sequence shown here is derived from an EMBL/GenBank/DDBJ whole genome shotgun (WGS) entry which is preliminary data.</text>
</comment>
<dbReference type="EMBL" id="RKLV01000007">
    <property type="protein sequence ID" value="MCX2819297.1"/>
    <property type="molecule type" value="Genomic_DNA"/>
</dbReference>
<keyword evidence="2 6" id="KW-0699">rRNA-binding</keyword>
<name>A0A9Q4C3P7_9EURY</name>
<proteinExistence type="inferred from homology"/>
<evidence type="ECO:0000259" key="8">
    <source>
        <dbReference type="Pfam" id="PF17777"/>
    </source>
</evidence>
<dbReference type="InterPro" id="IPR040637">
    <property type="entry name" value="Ribosomal_uL10-like_insert"/>
</dbReference>
<dbReference type="CDD" id="cd05795">
    <property type="entry name" value="Ribosomal_P0_L10e"/>
    <property type="match status" value="1"/>
</dbReference>
<dbReference type="GO" id="GO:0003735">
    <property type="term" value="F:structural constituent of ribosome"/>
    <property type="evidence" value="ECO:0007669"/>
    <property type="project" value="TreeGrafter"/>
</dbReference>
<dbReference type="InterPro" id="IPR001790">
    <property type="entry name" value="Ribosomal_uL10"/>
</dbReference>
<dbReference type="AlphaFoldDB" id="A0A9Q4C3P7"/>
<dbReference type="Pfam" id="PF17777">
    <property type="entry name" value="RL10P_insert"/>
    <property type="match status" value="1"/>
</dbReference>
<evidence type="ECO:0000256" key="5">
    <source>
        <dbReference type="ARBA" id="ARBA00023274"/>
    </source>
</evidence>
<dbReference type="Proteomes" id="UP001149411">
    <property type="component" value="Unassembled WGS sequence"/>
</dbReference>
<keyword evidence="4 6" id="KW-0689">Ribosomal protein</keyword>
<protein>
    <recommendedName>
        <fullName evidence="6">Large ribosomal subunit protein uL10</fullName>
    </recommendedName>
    <alternativeName>
        <fullName evidence="6">Acidic ribosomal protein P0 homolog</fullName>
    </alternativeName>
</protein>
<comment type="subunit">
    <text evidence="6">Part of the 50S ribosomal subunit. Forms part of the ribosomal stalk which helps the ribosome interact with GTP-bound translation factors. Forms a heptameric L10(L12)2(L12)2(L12)2 complex, where L10 forms an elongated spine to which the L12 dimers bind in a sequential fashion.</text>
</comment>
<comment type="similarity">
    <text evidence="1 6">Belongs to the universal ribosomal protein uL10 family.</text>
</comment>
<feature type="domain" description="Large ribosomal subunit protein uL10-like insertion" evidence="8">
    <location>
        <begin position="111"/>
        <end position="179"/>
    </location>
</feature>
<dbReference type="InterPro" id="IPR043164">
    <property type="entry name" value="Ribosomal_uL10-like_insert_sf"/>
</dbReference>
<feature type="region of interest" description="Disordered" evidence="7">
    <location>
        <begin position="286"/>
        <end position="349"/>
    </location>
</feature>
<feature type="compositionally biased region" description="Acidic residues" evidence="7">
    <location>
        <begin position="302"/>
        <end position="342"/>
    </location>
</feature>
<accession>A0A9Q4C3P7</accession>
<evidence type="ECO:0000256" key="1">
    <source>
        <dbReference type="ARBA" id="ARBA00008889"/>
    </source>
</evidence>
<keyword evidence="3 6" id="KW-0694">RNA-binding</keyword>
<dbReference type="PANTHER" id="PTHR45699:SF3">
    <property type="entry name" value="LARGE RIBOSOMAL SUBUNIT PROTEIN UL10"/>
    <property type="match status" value="1"/>
</dbReference>
<dbReference type="GO" id="GO:0000027">
    <property type="term" value="P:ribosomal large subunit assembly"/>
    <property type="evidence" value="ECO:0007669"/>
    <property type="project" value="TreeGrafter"/>
</dbReference>
<evidence type="ECO:0000256" key="3">
    <source>
        <dbReference type="ARBA" id="ARBA00022884"/>
    </source>
</evidence>
<keyword evidence="5 6" id="KW-0687">Ribonucleoprotein</keyword>
<evidence type="ECO:0000256" key="6">
    <source>
        <dbReference type="HAMAP-Rule" id="MF_00280"/>
    </source>
</evidence>
<dbReference type="InterPro" id="IPR050323">
    <property type="entry name" value="Ribosomal_protein_uL10"/>
</dbReference>
<evidence type="ECO:0000256" key="2">
    <source>
        <dbReference type="ARBA" id="ARBA00022730"/>
    </source>
</evidence>
<dbReference type="GO" id="GO:0070180">
    <property type="term" value="F:large ribosomal subunit rRNA binding"/>
    <property type="evidence" value="ECO:0007669"/>
    <property type="project" value="UniProtKB-UniRule"/>
</dbReference>
<evidence type="ECO:0000256" key="4">
    <source>
        <dbReference type="ARBA" id="ARBA00022980"/>
    </source>
</evidence>
<dbReference type="GO" id="GO:0002181">
    <property type="term" value="P:cytoplasmic translation"/>
    <property type="evidence" value="ECO:0007669"/>
    <property type="project" value="TreeGrafter"/>
</dbReference>
<dbReference type="InterPro" id="IPR043141">
    <property type="entry name" value="Ribosomal_uL10-like_sf"/>
</dbReference>
<feature type="compositionally biased region" description="Basic and acidic residues" evidence="7">
    <location>
        <begin position="289"/>
        <end position="301"/>
    </location>
</feature>
<dbReference type="RefSeq" id="WP_266087446.1">
    <property type="nucleotide sequence ID" value="NZ_RKLV01000007.1"/>
</dbReference>
<dbReference type="NCBIfam" id="NF003098">
    <property type="entry name" value="PRK04019.1-5"/>
    <property type="match status" value="1"/>
</dbReference>
<organism evidence="9 10">
    <name type="scientific">Halorutilus salinus</name>
    <dbReference type="NCBI Taxonomy" id="2487751"/>
    <lineage>
        <taxon>Archaea</taxon>
        <taxon>Methanobacteriati</taxon>
        <taxon>Methanobacteriota</taxon>
        <taxon>Stenosarchaea group</taxon>
        <taxon>Halobacteria</taxon>
        <taxon>Halorutilales</taxon>
        <taxon>Halorutilaceae</taxon>
        <taxon>Halorutilus</taxon>
    </lineage>
</organism>
<comment type="function">
    <text evidence="6">Forms part of the ribosomal stalk, playing a central role in the interaction of the ribosome with GTP-bound translation factors.</text>
</comment>
<dbReference type="Gene3D" id="3.90.105.20">
    <property type="match status" value="1"/>
</dbReference>
<sequence length="349" mass="37543">MTPQLTEEIPEWKRDEIDEFERLIDEHDAVGIVNVEGIASKQFQQIRRNLHGSAEVRVGRNTLMRRALEEKGLEGLVGYVEGQTGLLLTDDNPFSLYRKIEEGKSSAPISAGQEATDEVVVPEGDTGFDPGPVVGDLQQAGISARIEEGSIKVTEDSVVLEEGDEATPEIAEALSKLDIEPLEVGLDLRALVEKDEGTVLQPDTLDIDIDEYRADLETAVGGAFNLGVNAGVVNETTRDALISKAYTDALAVGIEAGVYEPDVLDSLLAEADADVRALASNLDDDALPDELKGVEAPARGETEEDEEEVEADDETEDGDDEQDAGEGEAEEADGEDDDEEVSEGMGNLF</sequence>
<dbReference type="Gene3D" id="6.10.140.760">
    <property type="match status" value="1"/>
</dbReference>
<evidence type="ECO:0000313" key="10">
    <source>
        <dbReference type="Proteomes" id="UP001149411"/>
    </source>
</evidence>
<dbReference type="InterPro" id="IPR022909">
    <property type="entry name" value="Ribosomal_uL10_arc"/>
</dbReference>
<dbReference type="SUPFAM" id="SSF160369">
    <property type="entry name" value="Ribosomal protein L10-like"/>
    <property type="match status" value="1"/>
</dbReference>
<dbReference type="Pfam" id="PF00466">
    <property type="entry name" value="Ribosomal_L10"/>
    <property type="match status" value="1"/>
</dbReference>
<keyword evidence="10" id="KW-1185">Reference proteome</keyword>
<dbReference type="GO" id="GO:0022625">
    <property type="term" value="C:cytosolic large ribosomal subunit"/>
    <property type="evidence" value="ECO:0007669"/>
    <property type="project" value="TreeGrafter"/>
</dbReference>
<dbReference type="PANTHER" id="PTHR45699">
    <property type="entry name" value="60S ACIDIC RIBOSOMAL PROTEIN P0"/>
    <property type="match status" value="1"/>
</dbReference>
<evidence type="ECO:0000256" key="7">
    <source>
        <dbReference type="SAM" id="MobiDB-lite"/>
    </source>
</evidence>
<reference evidence="9" key="1">
    <citation type="submission" date="2022-09" db="EMBL/GenBank/DDBJ databases">
        <title>Haloadaptaus new haloarchaeum isolated from saline soil.</title>
        <authorList>
            <person name="Duran-Viseras A."/>
            <person name="Sanchez-Porro C."/>
            <person name="Ventosa A."/>
        </authorList>
    </citation>
    <scope>NUCLEOTIDE SEQUENCE</scope>
    <source>
        <strain evidence="9">F3-133</strain>
    </source>
</reference>